<dbReference type="AlphaFoldDB" id="A0A2G8JXH5"/>
<name>A0A2G8JXH5_STIJA</name>
<dbReference type="PANTHER" id="PTHR41142:SF1">
    <property type="entry name" value="SI:DKEY-16J16.4"/>
    <property type="match status" value="1"/>
</dbReference>
<dbReference type="EMBL" id="MRZV01001125">
    <property type="protein sequence ID" value="PIK40419.1"/>
    <property type="molecule type" value="Genomic_DNA"/>
</dbReference>
<dbReference type="OrthoDB" id="6435011at2759"/>
<comment type="caution">
    <text evidence="1">The sequence shown here is derived from an EMBL/GenBank/DDBJ whole genome shotgun (WGS) entry which is preliminary data.</text>
</comment>
<evidence type="ECO:0000313" key="1">
    <source>
        <dbReference type="EMBL" id="PIK40419.1"/>
    </source>
</evidence>
<protein>
    <submittedName>
        <fullName evidence="1">Uncharacterized protein</fullName>
    </submittedName>
</protein>
<accession>A0A2G8JXH5</accession>
<feature type="non-terminal residue" evidence="1">
    <location>
        <position position="268"/>
    </location>
</feature>
<dbReference type="PANTHER" id="PTHR41142">
    <property type="entry name" value="SI:DKEY-16J16.4"/>
    <property type="match status" value="1"/>
</dbReference>
<sequence length="268" mass="30607">MCTRFGEQLFIDGPPSIPFRILPREKLAEQGSLNNMMQVDSAVFPPHKKMLKLITQKFRAQSLNEVQPYEPQVPTNEIGDYGSDSEEENHEVEHYLKEKRTCNSSAASAVQNNNVTIVHNNNKPLRPLEDSSNSTKNIQNQANVEKEKHSSEEELLIYDRPPPEKRKYSQVYSWGMVSETNSSSSSSDDEVKELCYAVKTSPIQFGSSPPKHVPRLVRRHADSNNLTFATCPPVCEISAPPRKRHRQGYTIERHYLQSGRCMDFEKMQ</sequence>
<proteinExistence type="predicted"/>
<evidence type="ECO:0000313" key="2">
    <source>
        <dbReference type="Proteomes" id="UP000230750"/>
    </source>
</evidence>
<keyword evidence="2" id="KW-1185">Reference proteome</keyword>
<gene>
    <name evidence="1" type="ORF">BSL78_22731</name>
</gene>
<organism evidence="1 2">
    <name type="scientific">Stichopus japonicus</name>
    <name type="common">Sea cucumber</name>
    <dbReference type="NCBI Taxonomy" id="307972"/>
    <lineage>
        <taxon>Eukaryota</taxon>
        <taxon>Metazoa</taxon>
        <taxon>Echinodermata</taxon>
        <taxon>Eleutherozoa</taxon>
        <taxon>Echinozoa</taxon>
        <taxon>Holothuroidea</taxon>
        <taxon>Aspidochirotacea</taxon>
        <taxon>Aspidochirotida</taxon>
        <taxon>Stichopodidae</taxon>
        <taxon>Apostichopus</taxon>
    </lineage>
</organism>
<reference evidence="1 2" key="1">
    <citation type="journal article" date="2017" name="PLoS Biol.">
        <title>The sea cucumber genome provides insights into morphological evolution and visceral regeneration.</title>
        <authorList>
            <person name="Zhang X."/>
            <person name="Sun L."/>
            <person name="Yuan J."/>
            <person name="Sun Y."/>
            <person name="Gao Y."/>
            <person name="Zhang L."/>
            <person name="Li S."/>
            <person name="Dai H."/>
            <person name="Hamel J.F."/>
            <person name="Liu C."/>
            <person name="Yu Y."/>
            <person name="Liu S."/>
            <person name="Lin W."/>
            <person name="Guo K."/>
            <person name="Jin S."/>
            <person name="Xu P."/>
            <person name="Storey K.B."/>
            <person name="Huan P."/>
            <person name="Zhang T."/>
            <person name="Zhou Y."/>
            <person name="Zhang J."/>
            <person name="Lin C."/>
            <person name="Li X."/>
            <person name="Xing L."/>
            <person name="Huo D."/>
            <person name="Sun M."/>
            <person name="Wang L."/>
            <person name="Mercier A."/>
            <person name="Li F."/>
            <person name="Yang H."/>
            <person name="Xiang J."/>
        </authorList>
    </citation>
    <scope>NUCLEOTIDE SEQUENCE [LARGE SCALE GENOMIC DNA]</scope>
    <source>
        <strain evidence="1">Shaxun</strain>
        <tissue evidence="1">Muscle</tissue>
    </source>
</reference>
<dbReference type="Proteomes" id="UP000230750">
    <property type="component" value="Unassembled WGS sequence"/>
</dbReference>